<dbReference type="Gene3D" id="1.10.10.2840">
    <property type="entry name" value="PucR C-terminal helix-turn-helix domain"/>
    <property type="match status" value="1"/>
</dbReference>
<dbReference type="Proteomes" id="UP000199208">
    <property type="component" value="Unassembled WGS sequence"/>
</dbReference>
<feature type="domain" description="PucR C-terminal helix-turn-helix" evidence="2">
    <location>
        <begin position="480"/>
        <end position="537"/>
    </location>
</feature>
<dbReference type="Pfam" id="PF07905">
    <property type="entry name" value="PucR"/>
    <property type="match status" value="1"/>
</dbReference>
<sequence length="540" mass="62309">MGLSVGEMLQKDFFKDFVLAAGHKGLSKHVQGIAVLDAPDGFGWTRGREFIISSGYVFKQKPDLLDQYIQSGQFPKASCIGIKLGRYIDQFPDELIQACNDYDIPLVNIPMGISWMDIMNNLNVIVMNKNIEHFNIGKVQFNNLSDLSYHVRKINRILSAVETEMDFPAMLYNLTNDKAFYSSERFKEISQGMQPEEFWNPPFNFSKEILCENLKMARYRIFDTKYDSPYSWITVPIKVDNKVQAYFVVLEATGLIDYFDQFALRTGYLLLQELYEQILVTQSIGDIGFESFVNALVSGKLTNETEIRSHAEELSLDPDLEYYTLVVKETIGKVSMSKNRDLIRTSIRGVFSSTECRTAIINDDHCLMLLFNKEGLEEQHYITELRTRLKKLNQRLTTDLEGARLYYALSDVKDDVVMLERNYKRCLQTLSVGEILDPQQLFKTYSSLGALAWLSIRPDEIELMKRDLGQLQNHPDAEMLMETLKVYLECKMNFSQTSKQMFLHINTVRKRIDEVISLLPVDLEDPAIRLKLELLLKFVS</sequence>
<dbReference type="EMBL" id="FMWL01000003">
    <property type="protein sequence ID" value="SCZ77922.1"/>
    <property type="molecule type" value="Genomic_DNA"/>
</dbReference>
<dbReference type="Pfam" id="PF13556">
    <property type="entry name" value="HTH_30"/>
    <property type="match status" value="1"/>
</dbReference>
<evidence type="ECO:0000313" key="4">
    <source>
        <dbReference type="Proteomes" id="UP000199208"/>
    </source>
</evidence>
<keyword evidence="4" id="KW-1185">Reference proteome</keyword>
<evidence type="ECO:0000259" key="1">
    <source>
        <dbReference type="Pfam" id="PF07905"/>
    </source>
</evidence>
<dbReference type="InterPro" id="IPR025736">
    <property type="entry name" value="PucR_C-HTH_dom"/>
</dbReference>
<gene>
    <name evidence="3" type="ORF">SAMN03080599_01011</name>
</gene>
<dbReference type="InterPro" id="IPR042070">
    <property type="entry name" value="PucR_C-HTH_sf"/>
</dbReference>
<dbReference type="STRING" id="1120920.SAMN03080599_01011"/>
<organism evidence="3 4">
    <name type="scientific">Acidaminobacter hydrogenoformans DSM 2784</name>
    <dbReference type="NCBI Taxonomy" id="1120920"/>
    <lineage>
        <taxon>Bacteria</taxon>
        <taxon>Bacillati</taxon>
        <taxon>Bacillota</taxon>
        <taxon>Clostridia</taxon>
        <taxon>Peptostreptococcales</taxon>
        <taxon>Acidaminobacteraceae</taxon>
        <taxon>Acidaminobacter</taxon>
    </lineage>
</organism>
<dbReference type="OrthoDB" id="143422at2"/>
<feature type="domain" description="Purine catabolism PurC-like" evidence="1">
    <location>
        <begin position="7"/>
        <end position="121"/>
    </location>
</feature>
<reference evidence="3 4" key="1">
    <citation type="submission" date="2016-10" db="EMBL/GenBank/DDBJ databases">
        <authorList>
            <person name="de Groot N.N."/>
        </authorList>
    </citation>
    <scope>NUCLEOTIDE SEQUENCE [LARGE SCALE GENOMIC DNA]</scope>
    <source>
        <strain evidence="3 4">DSM 2784</strain>
    </source>
</reference>
<protein>
    <submittedName>
        <fullName evidence="3">Purine catabolism regulatory protein</fullName>
    </submittedName>
</protein>
<dbReference type="InterPro" id="IPR051448">
    <property type="entry name" value="CdaR-like_regulators"/>
</dbReference>
<dbReference type="PANTHER" id="PTHR33744">
    <property type="entry name" value="CARBOHYDRATE DIACID REGULATOR"/>
    <property type="match status" value="1"/>
</dbReference>
<proteinExistence type="predicted"/>
<accession>A0A1G5RUZ1</accession>
<evidence type="ECO:0000313" key="3">
    <source>
        <dbReference type="EMBL" id="SCZ77922.1"/>
    </source>
</evidence>
<dbReference type="RefSeq" id="WP_092589792.1">
    <property type="nucleotide sequence ID" value="NZ_FMWL01000003.1"/>
</dbReference>
<dbReference type="InterPro" id="IPR012914">
    <property type="entry name" value="PucR_dom"/>
</dbReference>
<name>A0A1G5RUZ1_9FIRM</name>
<evidence type="ECO:0000259" key="2">
    <source>
        <dbReference type="Pfam" id="PF13556"/>
    </source>
</evidence>
<dbReference type="AlphaFoldDB" id="A0A1G5RUZ1"/>